<gene>
    <name evidence="3" type="ORF">LLEC1_02080</name>
</gene>
<dbReference type="Pfam" id="PF22596">
    <property type="entry name" value="Scabin-like"/>
    <property type="match status" value="1"/>
</dbReference>
<comment type="caution">
    <text evidence="3">The sequence shown here is derived from an EMBL/GenBank/DDBJ whole genome shotgun (WGS) entry which is preliminary data.</text>
</comment>
<evidence type="ECO:0000256" key="1">
    <source>
        <dbReference type="SAM" id="MobiDB-lite"/>
    </source>
</evidence>
<accession>A0A179I6G6</accession>
<proteinExistence type="predicted"/>
<feature type="compositionally biased region" description="Low complexity" evidence="1">
    <location>
        <begin position="1"/>
        <end position="12"/>
    </location>
</feature>
<reference evidence="3 4" key="1">
    <citation type="submission" date="2016-03" db="EMBL/GenBank/DDBJ databases">
        <title>Fine-scale spatial genetic structure of a fungal parasite of coffee scale insects.</title>
        <authorList>
            <person name="Jackson D."/>
            <person name="Zemenick K.A."/>
            <person name="Malloure B."/>
            <person name="Quandt C.A."/>
            <person name="James T.Y."/>
        </authorList>
    </citation>
    <scope>NUCLEOTIDE SEQUENCE [LARGE SCALE GENOMIC DNA]</scope>
    <source>
        <strain evidence="3 4">UM487</strain>
    </source>
</reference>
<dbReference type="Proteomes" id="UP000243081">
    <property type="component" value="Unassembled WGS sequence"/>
</dbReference>
<organism evidence="3 4">
    <name type="scientific">Cordyceps confragosa</name>
    <name type="common">Lecanicillium lecanii</name>
    <dbReference type="NCBI Taxonomy" id="2714763"/>
    <lineage>
        <taxon>Eukaryota</taxon>
        <taxon>Fungi</taxon>
        <taxon>Dikarya</taxon>
        <taxon>Ascomycota</taxon>
        <taxon>Pezizomycotina</taxon>
        <taxon>Sordariomycetes</taxon>
        <taxon>Hypocreomycetidae</taxon>
        <taxon>Hypocreales</taxon>
        <taxon>Cordycipitaceae</taxon>
        <taxon>Akanthomyces</taxon>
    </lineage>
</organism>
<name>A0A179I6G6_CORDF</name>
<dbReference type="EMBL" id="LUKN01002938">
    <property type="protein sequence ID" value="OAQ98286.1"/>
    <property type="molecule type" value="Genomic_DNA"/>
</dbReference>
<dbReference type="OrthoDB" id="4868762at2759"/>
<keyword evidence="4" id="KW-1185">Reference proteome</keyword>
<feature type="compositionally biased region" description="Gly residues" evidence="1">
    <location>
        <begin position="201"/>
        <end position="215"/>
    </location>
</feature>
<dbReference type="InterPro" id="IPR054695">
    <property type="entry name" value="Pierisin-like_dom"/>
</dbReference>
<evidence type="ECO:0000313" key="4">
    <source>
        <dbReference type="Proteomes" id="UP000243081"/>
    </source>
</evidence>
<evidence type="ECO:0000259" key="2">
    <source>
        <dbReference type="Pfam" id="PF22596"/>
    </source>
</evidence>
<evidence type="ECO:0000313" key="3">
    <source>
        <dbReference type="EMBL" id="OAQ98286.1"/>
    </source>
</evidence>
<feature type="region of interest" description="Disordered" evidence="1">
    <location>
        <begin position="193"/>
        <end position="215"/>
    </location>
</feature>
<protein>
    <recommendedName>
        <fullName evidence="2">Pierisin-like domain-containing protein</fullName>
    </recommendedName>
</protein>
<dbReference type="Gene3D" id="3.90.210.10">
    <property type="entry name" value="Heat-Labile Enterotoxin, subunit A"/>
    <property type="match status" value="1"/>
</dbReference>
<feature type="domain" description="Pierisin-like" evidence="2">
    <location>
        <begin position="46"/>
        <end position="173"/>
    </location>
</feature>
<sequence length="378" mass="41224">MLQEDQQAQQQQRLRRQAPKAQPEMISAEAASKIKSLHNNREGVFYRGDTRPPSEIFKNGFEPRGTNLNFENHFRYAGDSGYVSVSRGRAIAARYTTGHMSVVPKGGYVYVIAKNNVPDGVWVSGVHPSDQVARVKQEFMVAGKIPPSSISHVYEIDDKNPRGRWKKIKNPNYEFRSSPSCFGRRRAACDPMKGVQKPVRPGGGGGKPGGGKIGGGKIGKAGRIGAKLGRGVAFAAIAPFAHQILDMLKEWDHPIGHSVKWLDGAIGSVQEFIGGEQVGAIHGNTLKLKLICALRGEPTRHNAEDPVQKACTRMRGDAPDEQPPPHPGRNEQVASINFLADACDKIDEEEGIIVGEEWMQEAAESCADLRSTVEMLGC</sequence>
<dbReference type="SUPFAM" id="SSF56399">
    <property type="entry name" value="ADP-ribosylation"/>
    <property type="match status" value="1"/>
</dbReference>
<feature type="region of interest" description="Disordered" evidence="1">
    <location>
        <begin position="1"/>
        <end position="24"/>
    </location>
</feature>
<dbReference type="AlphaFoldDB" id="A0A179I6G6"/>